<dbReference type="AlphaFoldDB" id="A0AAW3UAZ4"/>
<protein>
    <recommendedName>
        <fullName evidence="3">Nuclear transport factor 2 family protein</fullName>
    </recommendedName>
</protein>
<dbReference type="EMBL" id="JACHNL010000018">
    <property type="protein sequence ID" value="MBB4725982.1"/>
    <property type="molecule type" value="Genomic_DNA"/>
</dbReference>
<name>A0AAW3UAZ4_XANEU</name>
<comment type="caution">
    <text evidence="1">The sequence shown here is derived from an EMBL/GenBank/DDBJ whole genome shotgun (WGS) entry which is preliminary data.</text>
</comment>
<organism evidence="1 2">
    <name type="scientific">Xanthomonas euvesicatoria</name>
    <dbReference type="NCBI Taxonomy" id="456327"/>
    <lineage>
        <taxon>Bacteria</taxon>
        <taxon>Pseudomonadati</taxon>
        <taxon>Pseudomonadota</taxon>
        <taxon>Gammaproteobacteria</taxon>
        <taxon>Lysobacterales</taxon>
        <taxon>Lysobacteraceae</taxon>
        <taxon>Xanthomonas</taxon>
    </lineage>
</organism>
<evidence type="ECO:0008006" key="3">
    <source>
        <dbReference type="Google" id="ProtNLM"/>
    </source>
</evidence>
<evidence type="ECO:0000313" key="1">
    <source>
        <dbReference type="EMBL" id="MBB4725982.1"/>
    </source>
</evidence>
<proteinExistence type="predicted"/>
<reference evidence="1 2" key="1">
    <citation type="submission" date="2020-08" db="EMBL/GenBank/DDBJ databases">
        <title>Studying the diversity of plant-associated saprophytic bacteria and their role in host health and plant-pathogen interactions.</title>
        <authorList>
            <person name="Potnis N."/>
        </authorList>
    </citation>
    <scope>NUCLEOTIDE SEQUENCE [LARGE SCALE GENOMIC DNA]</scope>
    <source>
        <strain evidence="1 2">CFBP 7922</strain>
    </source>
</reference>
<gene>
    <name evidence="1" type="ORF">FHY32_004396</name>
</gene>
<evidence type="ECO:0000313" key="2">
    <source>
        <dbReference type="Proteomes" id="UP000576603"/>
    </source>
</evidence>
<dbReference type="RefSeq" id="WP_184423390.1">
    <property type="nucleotide sequence ID" value="NZ_JACHNK010000018.1"/>
</dbReference>
<dbReference type="Proteomes" id="UP000576603">
    <property type="component" value="Unassembled WGS sequence"/>
</dbReference>
<accession>A0AAW3UAZ4</accession>
<sequence length="136" mass="15038">MNEKKDAERLMSELLEFAKKMLAQHGEFHPFGAYLSSSEEIVQVGVEGGSAREKVARIEASFRDLAARGGVRVFGIATNIDLAAGDGRVADAIQVFLEHRDGYCADVFFRYELDEGLTILETSAQQGDRRLFALSH</sequence>